<accession>A0A0B6Z1V5</accession>
<name>A0A0B6Z1V5_9EUPU</name>
<keyword evidence="4" id="KW-0732">Signal</keyword>
<evidence type="ECO:0000256" key="4">
    <source>
        <dbReference type="ARBA" id="ARBA00022729"/>
    </source>
</evidence>
<keyword evidence="5" id="KW-1015">Disulfide bond</keyword>
<evidence type="ECO:0000256" key="1">
    <source>
        <dbReference type="ARBA" id="ARBA00004613"/>
    </source>
</evidence>
<dbReference type="InterPro" id="IPR051998">
    <property type="entry name" value="Meteorin-like"/>
</dbReference>
<evidence type="ECO:0000256" key="3">
    <source>
        <dbReference type="ARBA" id="ARBA00022525"/>
    </source>
</evidence>
<comment type="similarity">
    <text evidence="2">Belongs to the meteorin family.</text>
</comment>
<gene>
    <name evidence="6" type="primary">ORF42927</name>
</gene>
<evidence type="ECO:0000256" key="5">
    <source>
        <dbReference type="ARBA" id="ARBA00023157"/>
    </source>
</evidence>
<dbReference type="EMBL" id="HACG01014815">
    <property type="protein sequence ID" value="CEK61680.1"/>
    <property type="molecule type" value="Transcribed_RNA"/>
</dbReference>
<protein>
    <recommendedName>
        <fullName evidence="7">NTR domain-containing protein</fullName>
    </recommendedName>
</protein>
<organism evidence="6">
    <name type="scientific">Arion vulgaris</name>
    <dbReference type="NCBI Taxonomy" id="1028688"/>
    <lineage>
        <taxon>Eukaryota</taxon>
        <taxon>Metazoa</taxon>
        <taxon>Spiralia</taxon>
        <taxon>Lophotrochozoa</taxon>
        <taxon>Mollusca</taxon>
        <taxon>Gastropoda</taxon>
        <taxon>Heterobranchia</taxon>
        <taxon>Euthyneura</taxon>
        <taxon>Panpulmonata</taxon>
        <taxon>Eupulmonata</taxon>
        <taxon>Stylommatophora</taxon>
        <taxon>Helicina</taxon>
        <taxon>Arionoidea</taxon>
        <taxon>Arionidae</taxon>
        <taxon>Arion</taxon>
    </lineage>
</organism>
<feature type="non-terminal residue" evidence="6">
    <location>
        <position position="1"/>
    </location>
</feature>
<dbReference type="PANTHER" id="PTHR28593:SF3">
    <property type="entry name" value="METEORIN-LIKE PROTEIN"/>
    <property type="match status" value="1"/>
</dbReference>
<dbReference type="AlphaFoldDB" id="A0A0B6Z1V5"/>
<evidence type="ECO:0000256" key="2">
    <source>
        <dbReference type="ARBA" id="ARBA00005669"/>
    </source>
</evidence>
<dbReference type="GO" id="GO:0005615">
    <property type="term" value="C:extracellular space"/>
    <property type="evidence" value="ECO:0007669"/>
    <property type="project" value="TreeGrafter"/>
</dbReference>
<dbReference type="GO" id="GO:0005179">
    <property type="term" value="F:hormone activity"/>
    <property type="evidence" value="ECO:0007669"/>
    <property type="project" value="TreeGrafter"/>
</dbReference>
<evidence type="ECO:0000313" key="6">
    <source>
        <dbReference type="EMBL" id="CEK61680.1"/>
    </source>
</evidence>
<sequence>CSMDFVVIGSLSDVTHNDATDLSNLTLHVKQVIHQREPYFFERIKRSDPHLIGHVTVPMKCGMRQGDGDFLLTGRHRLNSLTLKCASYLHEWRRIQHEVECSHV</sequence>
<proteinExistence type="inferred from homology"/>
<comment type="subcellular location">
    <subcellularLocation>
        <location evidence="1">Secreted</location>
    </subcellularLocation>
</comment>
<reference evidence="6" key="1">
    <citation type="submission" date="2014-12" db="EMBL/GenBank/DDBJ databases">
        <title>Insight into the proteome of Arion vulgaris.</title>
        <authorList>
            <person name="Aradska J."/>
            <person name="Bulat T."/>
            <person name="Smidak R."/>
            <person name="Sarate P."/>
            <person name="Gangsoo J."/>
            <person name="Sialana F."/>
            <person name="Bilban M."/>
            <person name="Lubec G."/>
        </authorList>
    </citation>
    <scope>NUCLEOTIDE SEQUENCE</scope>
    <source>
        <tissue evidence="6">Skin</tissue>
    </source>
</reference>
<evidence type="ECO:0008006" key="7">
    <source>
        <dbReference type="Google" id="ProtNLM"/>
    </source>
</evidence>
<keyword evidence="3" id="KW-0964">Secreted</keyword>
<dbReference type="PANTHER" id="PTHR28593">
    <property type="entry name" value="METEORIN-LIKE PROTEIN"/>
    <property type="match status" value="1"/>
</dbReference>